<dbReference type="Gene3D" id="3.30.420.10">
    <property type="entry name" value="Ribonuclease H-like superfamily/Ribonuclease H"/>
    <property type="match status" value="1"/>
</dbReference>
<reference evidence="2 3" key="1">
    <citation type="submission" date="2019-11" db="EMBL/GenBank/DDBJ databases">
        <title>Genome sequences of 17 halophilic strains isolated from different environments.</title>
        <authorList>
            <person name="Furrow R.E."/>
        </authorList>
    </citation>
    <scope>NUCLEOTIDE SEQUENCE [LARGE SCALE GENOMIC DNA]</scope>
    <source>
        <strain evidence="2 3">22514_16_FS</strain>
    </source>
</reference>
<dbReference type="AlphaFoldDB" id="A0A6I5A6Y2"/>
<feature type="domain" description="Integrase catalytic" evidence="1">
    <location>
        <begin position="124"/>
        <end position="300"/>
    </location>
</feature>
<dbReference type="PANTHER" id="PTHR35004">
    <property type="entry name" value="TRANSPOSASE RV3428C-RELATED"/>
    <property type="match status" value="1"/>
</dbReference>
<accession>A0A6I5A6Y2</accession>
<sequence>MDKWGVYMEINQLLKQGFSKSKTAEKLGISRSTLYRYIKRQPKDMGEWTESLLTRQKKLDPNKTLILNWLRKHPDMSASQVSDWLVEKYPSLNVGESTVRSYVRALRKDYDIPKETTKRSYEAVPEGPMGHQVQIDFGQAYYEKARGGHIKLYFIAFVLSHSRYKYMYWLDRHFTTKDVIYAHELAFKWFEGVPDELVYDQDNLIVVSENGGDLILTEEFQSYKETMKLNLHVCRKADPESKGKIENVVGFIKKNFGKHRVFQSLDKWNEQAIDWLNRTGNARLHNTIKKRPADVFSLEKEHLRPIPNKEIVPYNVNTSIARSIRKDNTIRYLSNRYSLPLGSFHKYDEVFLTLTDEQMLIICCPDGEILAKHKLSIEKGKLVQDRTHTRDRTKGIDAFLESVSRCFKNEALAGTYLSQLRENYPRYIRDQLQMVSKVAKATDKDILEQALEECVKRKLFSATDISDVVDYIKRQRLIPDTTMNQEDGNLPSSSKRHHWVMTTGSQKRDMNQYYSILEGELS</sequence>
<dbReference type="InterPro" id="IPR036397">
    <property type="entry name" value="RNaseH_sf"/>
</dbReference>
<protein>
    <submittedName>
        <fullName evidence="2">IS21 family transposase</fullName>
    </submittedName>
</protein>
<dbReference type="EMBL" id="WMEQ01000034">
    <property type="protein sequence ID" value="MYL36171.1"/>
    <property type="molecule type" value="Genomic_DNA"/>
</dbReference>
<dbReference type="GO" id="GO:0015074">
    <property type="term" value="P:DNA integration"/>
    <property type="evidence" value="ECO:0007669"/>
    <property type="project" value="InterPro"/>
</dbReference>
<evidence type="ECO:0000313" key="3">
    <source>
        <dbReference type="Proteomes" id="UP000468638"/>
    </source>
</evidence>
<comment type="caution">
    <text evidence="2">The sequence shown here is derived from an EMBL/GenBank/DDBJ whole genome shotgun (WGS) entry which is preliminary data.</text>
</comment>
<dbReference type="RefSeq" id="WP_160910408.1">
    <property type="nucleotide sequence ID" value="NZ_WMEQ01000034.1"/>
</dbReference>
<dbReference type="PROSITE" id="PS50994">
    <property type="entry name" value="INTEGRASE"/>
    <property type="match status" value="1"/>
</dbReference>
<dbReference type="Gene3D" id="1.10.10.60">
    <property type="entry name" value="Homeodomain-like"/>
    <property type="match status" value="1"/>
</dbReference>
<dbReference type="PANTHER" id="PTHR35004:SF7">
    <property type="entry name" value="INTEGRASE PROTEIN"/>
    <property type="match status" value="1"/>
</dbReference>
<dbReference type="InterPro" id="IPR001584">
    <property type="entry name" value="Integrase_cat-core"/>
</dbReference>
<dbReference type="Proteomes" id="UP000468638">
    <property type="component" value="Unassembled WGS sequence"/>
</dbReference>
<dbReference type="NCBIfam" id="NF033546">
    <property type="entry name" value="transpos_IS21"/>
    <property type="match status" value="1"/>
</dbReference>
<evidence type="ECO:0000259" key="1">
    <source>
        <dbReference type="PROSITE" id="PS50994"/>
    </source>
</evidence>
<dbReference type="InterPro" id="IPR006120">
    <property type="entry name" value="Resolvase_HTH_dom"/>
</dbReference>
<dbReference type="SUPFAM" id="SSF46689">
    <property type="entry name" value="Homeodomain-like"/>
    <property type="match status" value="1"/>
</dbReference>
<name>A0A6I5A6Y2_9BACI</name>
<dbReference type="GO" id="GO:0003677">
    <property type="term" value="F:DNA binding"/>
    <property type="evidence" value="ECO:0007669"/>
    <property type="project" value="InterPro"/>
</dbReference>
<dbReference type="InterPro" id="IPR012337">
    <property type="entry name" value="RNaseH-like_sf"/>
</dbReference>
<dbReference type="SUPFAM" id="SSF53098">
    <property type="entry name" value="Ribonuclease H-like"/>
    <property type="match status" value="1"/>
</dbReference>
<organism evidence="2 3">
    <name type="scientific">Pontibacillus yanchengensis</name>
    <dbReference type="NCBI Taxonomy" id="462910"/>
    <lineage>
        <taxon>Bacteria</taxon>
        <taxon>Bacillati</taxon>
        <taxon>Bacillota</taxon>
        <taxon>Bacilli</taxon>
        <taxon>Bacillales</taxon>
        <taxon>Bacillaceae</taxon>
        <taxon>Pontibacillus</taxon>
    </lineage>
</organism>
<dbReference type="InterPro" id="IPR009057">
    <property type="entry name" value="Homeodomain-like_sf"/>
</dbReference>
<dbReference type="GO" id="GO:0000150">
    <property type="term" value="F:DNA strand exchange activity"/>
    <property type="evidence" value="ECO:0007669"/>
    <property type="project" value="InterPro"/>
</dbReference>
<dbReference type="Pfam" id="PF02796">
    <property type="entry name" value="HTH_7"/>
    <property type="match status" value="1"/>
</dbReference>
<dbReference type="OrthoDB" id="92877at2"/>
<gene>
    <name evidence="2" type="ORF">GLW05_21685</name>
</gene>
<proteinExistence type="predicted"/>
<evidence type="ECO:0000313" key="2">
    <source>
        <dbReference type="EMBL" id="MYL36171.1"/>
    </source>
</evidence>